<keyword evidence="2" id="KW-1185">Reference proteome</keyword>
<protein>
    <submittedName>
        <fullName evidence="1">Uncharacterized protein</fullName>
    </submittedName>
</protein>
<evidence type="ECO:0000313" key="2">
    <source>
        <dbReference type="Proteomes" id="UP001280121"/>
    </source>
</evidence>
<accession>A0AAD9WU66</accession>
<dbReference type="PANTHER" id="PTHR31973">
    <property type="entry name" value="POLYPROTEIN, PUTATIVE-RELATED"/>
    <property type="match status" value="1"/>
</dbReference>
<proteinExistence type="predicted"/>
<reference evidence="1" key="1">
    <citation type="journal article" date="2023" name="Plant J.">
        <title>Genome sequences and population genomics provide insights into the demographic history, inbreeding, and mutation load of two 'living fossil' tree species of Dipteronia.</title>
        <authorList>
            <person name="Feng Y."/>
            <person name="Comes H.P."/>
            <person name="Chen J."/>
            <person name="Zhu S."/>
            <person name="Lu R."/>
            <person name="Zhang X."/>
            <person name="Li P."/>
            <person name="Qiu J."/>
            <person name="Olsen K.M."/>
            <person name="Qiu Y."/>
        </authorList>
    </citation>
    <scope>NUCLEOTIDE SEQUENCE</scope>
    <source>
        <strain evidence="1">KIB01</strain>
    </source>
</reference>
<gene>
    <name evidence="1" type="ORF">Ddye_024441</name>
</gene>
<organism evidence="1 2">
    <name type="scientific">Dipteronia dyeriana</name>
    <dbReference type="NCBI Taxonomy" id="168575"/>
    <lineage>
        <taxon>Eukaryota</taxon>
        <taxon>Viridiplantae</taxon>
        <taxon>Streptophyta</taxon>
        <taxon>Embryophyta</taxon>
        <taxon>Tracheophyta</taxon>
        <taxon>Spermatophyta</taxon>
        <taxon>Magnoliopsida</taxon>
        <taxon>eudicotyledons</taxon>
        <taxon>Gunneridae</taxon>
        <taxon>Pentapetalae</taxon>
        <taxon>rosids</taxon>
        <taxon>malvids</taxon>
        <taxon>Sapindales</taxon>
        <taxon>Sapindaceae</taxon>
        <taxon>Hippocastanoideae</taxon>
        <taxon>Acereae</taxon>
        <taxon>Dipteronia</taxon>
    </lineage>
</organism>
<dbReference type="PANTHER" id="PTHR31973:SF195">
    <property type="entry name" value="MUDR FAMILY TRANSPOSASE"/>
    <property type="match status" value="1"/>
</dbReference>
<sequence>MDRVRLVISYNSRWEQLPDGSQRFVVSDNQGLYVSRNMTYEELVSIVQTVVKYDVNKYIADLQYISIVPGTTFRTFIRNDDDVLFMLGEDIVIPQVCVSLIERVAGGVIGEEIPPDDNTQHFRSSDGSNQLFTERSGIDGRENLCGVPPEVADHGDIVGAQLNDDFDCQIELNAGQYNHQYNEMYDDMNNERNKLPHNLPIHEVANEANLHPIHNVPNNEEDEERFETKRRARRLHRCSSTVVDIAGTFEVRPDVTPADSENARTWVISGAESYSFVLSANTLVRWRRFIAANRQVSAVIIGEMVAPRLQQQNGRLMRPRDIIADMKTMYGIQIMYIRGFQRCMRPVIAVDGTHLKGRFGGIMFVTTAQDENEQVYPIDFGHFYENINKRYHRKDVAAIMDKAARVYTELQYNRHMEELHNLHPNAYEYVIDTGPHKWFRVHCPDRRAAQSMLHQLTDAAHLVILKHVEKCNFMTVNPVDWNILSVKQARK</sequence>
<dbReference type="Proteomes" id="UP001280121">
    <property type="component" value="Unassembled WGS sequence"/>
</dbReference>
<evidence type="ECO:0000313" key="1">
    <source>
        <dbReference type="EMBL" id="KAK2642678.1"/>
    </source>
</evidence>
<dbReference type="AlphaFoldDB" id="A0AAD9WU66"/>
<name>A0AAD9WU66_9ROSI</name>
<comment type="caution">
    <text evidence="1">The sequence shown here is derived from an EMBL/GenBank/DDBJ whole genome shotgun (WGS) entry which is preliminary data.</text>
</comment>
<dbReference type="EMBL" id="JANJYI010000007">
    <property type="protein sequence ID" value="KAK2642678.1"/>
    <property type="molecule type" value="Genomic_DNA"/>
</dbReference>